<dbReference type="GO" id="GO:0046872">
    <property type="term" value="F:metal ion binding"/>
    <property type="evidence" value="ECO:0007669"/>
    <property type="project" value="UniProtKB-KW"/>
</dbReference>
<proteinExistence type="inferred from homology"/>
<dbReference type="InterPro" id="IPR005225">
    <property type="entry name" value="Small_GTP-bd"/>
</dbReference>
<dbReference type="PANTHER" id="PTHR11649">
    <property type="entry name" value="MSS1/TRME-RELATED GTP-BINDING PROTEIN"/>
    <property type="match status" value="1"/>
</dbReference>
<dbReference type="AlphaFoldDB" id="D5VTX0"/>
<keyword evidence="7 10" id="KW-0342">GTP-binding</keyword>
<dbReference type="SUPFAM" id="SSF52540">
    <property type="entry name" value="P-loop containing nucleoside triphosphate hydrolases"/>
    <property type="match status" value="1"/>
</dbReference>
<accession>D5VTX0</accession>
<dbReference type="STRING" id="573063.Metin_1373"/>
<dbReference type="Pfam" id="PF01926">
    <property type="entry name" value="MMR_HSR1"/>
    <property type="match status" value="1"/>
</dbReference>
<protein>
    <recommendedName>
        <fullName evidence="10">Probable GTP-binding protein EngB</fullName>
    </recommendedName>
</protein>
<feature type="domain" description="EngB-type G" evidence="11">
    <location>
        <begin position="1"/>
        <end position="188"/>
    </location>
</feature>
<evidence type="ECO:0000313" key="13">
    <source>
        <dbReference type="Proteomes" id="UP000002061"/>
    </source>
</evidence>
<comment type="function">
    <text evidence="10">Necessary for normal cell division and for the maintenance of normal septation.</text>
</comment>
<dbReference type="eggNOG" id="arCOG00355">
    <property type="taxonomic scope" value="Archaea"/>
</dbReference>
<evidence type="ECO:0000256" key="7">
    <source>
        <dbReference type="ARBA" id="ARBA00023134"/>
    </source>
</evidence>
<evidence type="ECO:0000256" key="8">
    <source>
        <dbReference type="ARBA" id="ARBA00023210"/>
    </source>
</evidence>
<comment type="cofactor">
    <cofactor evidence="1">
        <name>Mg(2+)</name>
        <dbReference type="ChEBI" id="CHEBI:18420"/>
    </cofactor>
</comment>
<evidence type="ECO:0000259" key="11">
    <source>
        <dbReference type="PROSITE" id="PS51706"/>
    </source>
</evidence>
<dbReference type="InterPro" id="IPR006073">
    <property type="entry name" value="GTP-bd"/>
</dbReference>
<dbReference type="GeneID" id="9132404"/>
<evidence type="ECO:0000256" key="3">
    <source>
        <dbReference type="ARBA" id="ARBA00022618"/>
    </source>
</evidence>
<evidence type="ECO:0000256" key="9">
    <source>
        <dbReference type="ARBA" id="ARBA00023306"/>
    </source>
</evidence>
<gene>
    <name evidence="10" type="primary">engB</name>
    <name evidence="12" type="ordered locus">Metin_1373</name>
</gene>
<dbReference type="GO" id="GO:0051301">
    <property type="term" value="P:cell division"/>
    <property type="evidence" value="ECO:0007669"/>
    <property type="project" value="UniProtKB-KW"/>
</dbReference>
<dbReference type="Proteomes" id="UP000002061">
    <property type="component" value="Chromosome"/>
</dbReference>
<evidence type="ECO:0000313" key="12">
    <source>
        <dbReference type="EMBL" id="ADG14023.1"/>
    </source>
</evidence>
<dbReference type="CDD" id="cd01876">
    <property type="entry name" value="YihA_EngB"/>
    <property type="match status" value="1"/>
</dbReference>
<evidence type="ECO:0000256" key="6">
    <source>
        <dbReference type="ARBA" id="ARBA00022842"/>
    </source>
</evidence>
<evidence type="ECO:0000256" key="5">
    <source>
        <dbReference type="ARBA" id="ARBA00022741"/>
    </source>
</evidence>
<dbReference type="Gene3D" id="3.40.50.300">
    <property type="entry name" value="P-loop containing nucleotide triphosphate hydrolases"/>
    <property type="match status" value="1"/>
</dbReference>
<dbReference type="InterPro" id="IPR030393">
    <property type="entry name" value="G_ENGB_dom"/>
</dbReference>
<dbReference type="NCBIfam" id="TIGR00231">
    <property type="entry name" value="small_GTP"/>
    <property type="match status" value="1"/>
</dbReference>
<dbReference type="RefSeq" id="WP_013100768.1">
    <property type="nucleotide sequence ID" value="NC_014122.1"/>
</dbReference>
<dbReference type="PROSITE" id="PS51706">
    <property type="entry name" value="G_ENGB"/>
    <property type="match status" value="1"/>
</dbReference>
<keyword evidence="3 10" id="KW-0132">Cell division</keyword>
<dbReference type="GO" id="GO:0005525">
    <property type="term" value="F:GTP binding"/>
    <property type="evidence" value="ECO:0007669"/>
    <property type="project" value="UniProtKB-UniRule"/>
</dbReference>
<keyword evidence="8 10" id="KW-0717">Septation</keyword>
<sequence>MKPKVVVVGRSNVGKSTLVRLLTGDKRVRVGKRPGVTLRINEYELKNYTLVDMPGFGFIKGRPKEIEERVKDNIVRYLEENADQIATAIQIIDGKSFIEIVERWKDKEIPIDIEMFDFITELKISPILVVNKMDKIKKNERDKILNSICEYLKMSPPWHQWKFIVPACLKKGEGLDEIKRLINKRVEVFKKLK</sequence>
<evidence type="ECO:0000256" key="1">
    <source>
        <dbReference type="ARBA" id="ARBA00001946"/>
    </source>
</evidence>
<dbReference type="InterPro" id="IPR027417">
    <property type="entry name" value="P-loop_NTPase"/>
</dbReference>
<dbReference type="NCBIfam" id="NF003255">
    <property type="entry name" value="PRK04213.1"/>
    <property type="match status" value="1"/>
</dbReference>
<dbReference type="KEGG" id="mif:Metin_1373"/>
<dbReference type="HOGENOM" id="CLU_033732_3_0_2"/>
<evidence type="ECO:0000256" key="10">
    <source>
        <dbReference type="HAMAP-Rule" id="MF_00321"/>
    </source>
</evidence>
<keyword evidence="4" id="KW-0479">Metal-binding</keyword>
<evidence type="ECO:0000256" key="2">
    <source>
        <dbReference type="ARBA" id="ARBA00009638"/>
    </source>
</evidence>
<name>D5VTX0_METIM</name>
<keyword evidence="5 10" id="KW-0547">Nucleotide-binding</keyword>
<reference evidence="12" key="1">
    <citation type="submission" date="2010-04" db="EMBL/GenBank/DDBJ databases">
        <title>Complete sequence of Methanocaldococcus infernus ME.</title>
        <authorList>
            <consortium name="US DOE Joint Genome Institute"/>
            <person name="Lucas S."/>
            <person name="Copeland A."/>
            <person name="Lapidus A."/>
            <person name="Cheng J.-F."/>
            <person name="Bruce D."/>
            <person name="Goodwin L."/>
            <person name="Pitluck S."/>
            <person name="Munk A.C."/>
            <person name="Detter J.C."/>
            <person name="Han C."/>
            <person name="Tapia R."/>
            <person name="Land M."/>
            <person name="Hauser L."/>
            <person name="Kyrpides N."/>
            <person name="Mikhailova N."/>
            <person name="Sieprawska-Lupa M."/>
            <person name="Whitman W.B."/>
            <person name="Woyke T."/>
        </authorList>
    </citation>
    <scope>NUCLEOTIDE SEQUENCE [LARGE SCALE GENOMIC DNA]</scope>
    <source>
        <strain evidence="12">ME</strain>
    </source>
</reference>
<dbReference type="InterPro" id="IPR019987">
    <property type="entry name" value="GTP-bd_ribosome_bio_YsxC"/>
</dbReference>
<dbReference type="EMBL" id="CP002009">
    <property type="protein sequence ID" value="ADG14023.1"/>
    <property type="molecule type" value="Genomic_DNA"/>
</dbReference>
<dbReference type="PANTHER" id="PTHR11649:SF13">
    <property type="entry name" value="ENGB-TYPE G DOMAIN-CONTAINING PROTEIN"/>
    <property type="match status" value="1"/>
</dbReference>
<keyword evidence="9 10" id="KW-0131">Cell cycle</keyword>
<keyword evidence="13" id="KW-1185">Reference proteome</keyword>
<evidence type="ECO:0000256" key="4">
    <source>
        <dbReference type="ARBA" id="ARBA00022723"/>
    </source>
</evidence>
<keyword evidence="6" id="KW-0460">Magnesium</keyword>
<dbReference type="OrthoDB" id="65113at2157"/>
<comment type="similarity">
    <text evidence="2 10">Belongs to the TRAFAC class TrmE-Era-EngA-EngB-Septin-like GTPase superfamily. EngB GTPase family.</text>
</comment>
<dbReference type="HAMAP" id="MF_00321">
    <property type="entry name" value="GTPase_EngB"/>
    <property type="match status" value="1"/>
</dbReference>
<organism evidence="12 13">
    <name type="scientific">Methanocaldococcus infernus (strain DSM 11812 / JCM 15783 / ME)</name>
    <dbReference type="NCBI Taxonomy" id="573063"/>
    <lineage>
        <taxon>Archaea</taxon>
        <taxon>Methanobacteriati</taxon>
        <taxon>Methanobacteriota</taxon>
        <taxon>Methanomada group</taxon>
        <taxon>Methanococci</taxon>
        <taxon>Methanococcales</taxon>
        <taxon>Methanocaldococcaceae</taxon>
        <taxon>Methanocaldococcus</taxon>
    </lineage>
</organism>